<gene>
    <name evidence="2" type="ORF">RF55_7601</name>
</gene>
<protein>
    <submittedName>
        <fullName evidence="2">Uncharacterized protein</fullName>
    </submittedName>
</protein>
<dbReference type="PaxDb" id="67767-A0A0J7KQ53"/>
<organism evidence="2 3">
    <name type="scientific">Lasius niger</name>
    <name type="common">Black garden ant</name>
    <dbReference type="NCBI Taxonomy" id="67767"/>
    <lineage>
        <taxon>Eukaryota</taxon>
        <taxon>Metazoa</taxon>
        <taxon>Ecdysozoa</taxon>
        <taxon>Arthropoda</taxon>
        <taxon>Hexapoda</taxon>
        <taxon>Insecta</taxon>
        <taxon>Pterygota</taxon>
        <taxon>Neoptera</taxon>
        <taxon>Endopterygota</taxon>
        <taxon>Hymenoptera</taxon>
        <taxon>Apocrita</taxon>
        <taxon>Aculeata</taxon>
        <taxon>Formicoidea</taxon>
        <taxon>Formicidae</taxon>
        <taxon>Formicinae</taxon>
        <taxon>Lasius</taxon>
        <taxon>Lasius</taxon>
    </lineage>
</organism>
<dbReference type="EMBL" id="LBMM01004442">
    <property type="protein sequence ID" value="KMQ92411.1"/>
    <property type="molecule type" value="Genomic_DNA"/>
</dbReference>
<accession>A0A0J7KQ53</accession>
<comment type="caution">
    <text evidence="2">The sequence shown here is derived from an EMBL/GenBank/DDBJ whole genome shotgun (WGS) entry which is preliminary data.</text>
</comment>
<dbReference type="STRING" id="67767.A0A0J7KQ53"/>
<feature type="compositionally biased region" description="Polar residues" evidence="1">
    <location>
        <begin position="43"/>
        <end position="63"/>
    </location>
</feature>
<evidence type="ECO:0000313" key="3">
    <source>
        <dbReference type="Proteomes" id="UP000036403"/>
    </source>
</evidence>
<feature type="region of interest" description="Disordered" evidence="1">
    <location>
        <begin position="39"/>
        <end position="63"/>
    </location>
</feature>
<reference evidence="2 3" key="1">
    <citation type="submission" date="2015-04" db="EMBL/GenBank/DDBJ databases">
        <title>Lasius niger genome sequencing.</title>
        <authorList>
            <person name="Konorov E.A."/>
            <person name="Nikitin M.A."/>
            <person name="Kirill M.V."/>
            <person name="Chang P."/>
        </authorList>
    </citation>
    <scope>NUCLEOTIDE SEQUENCE [LARGE SCALE GENOMIC DNA]</scope>
    <source>
        <tissue evidence="2">Whole</tissue>
    </source>
</reference>
<name>A0A0J7KQ53_LASNI</name>
<dbReference type="OrthoDB" id="5920040at2759"/>
<sequence length="258" mass="28686">MKSETATVSGSAEPPSYETLKQFLEQRLYTLEALSTARPDTGATKSTGKSVNATAQSAHAQSTRKQNSRCPLCQQDHYIFHCSEYQQKQSRQRLEVVSTKDLCLNCLGKHLVIECQSKKSCMTCKERHHTTLHEACSTSEFAMRITAHVLSHVTLYIGKYTDSKVSLPHLEGIELADPDCHSNDPVELLLGADTYAAILRPGLRNGGPFAPLAQHTTLGWILSEIASSRKPQEVISLNQCAVDDQLTVLVRQFWEQED</sequence>
<dbReference type="PANTHER" id="PTHR47331">
    <property type="entry name" value="PHD-TYPE DOMAIN-CONTAINING PROTEIN"/>
    <property type="match status" value="1"/>
</dbReference>
<dbReference type="PANTHER" id="PTHR47331:SF1">
    <property type="entry name" value="GAG-LIKE PROTEIN"/>
    <property type="match status" value="1"/>
</dbReference>
<dbReference type="AlphaFoldDB" id="A0A0J7KQ53"/>
<evidence type="ECO:0000256" key="1">
    <source>
        <dbReference type="SAM" id="MobiDB-lite"/>
    </source>
</evidence>
<evidence type="ECO:0000313" key="2">
    <source>
        <dbReference type="EMBL" id="KMQ92411.1"/>
    </source>
</evidence>
<keyword evidence="3" id="KW-1185">Reference proteome</keyword>
<dbReference type="Proteomes" id="UP000036403">
    <property type="component" value="Unassembled WGS sequence"/>
</dbReference>
<proteinExistence type="predicted"/>